<keyword evidence="1" id="KW-0732">Signal</keyword>
<evidence type="ECO:0000313" key="2">
    <source>
        <dbReference type="EMBL" id="KAB1864879.1"/>
    </source>
</evidence>
<name>A0ABQ6V862_9MICO</name>
<dbReference type="Proteomes" id="UP000478836">
    <property type="component" value="Unassembled WGS sequence"/>
</dbReference>
<feature type="signal peptide" evidence="1">
    <location>
        <begin position="1"/>
        <end position="25"/>
    </location>
</feature>
<proteinExistence type="predicted"/>
<dbReference type="EMBL" id="WAAO01000002">
    <property type="protein sequence ID" value="KAB1864879.1"/>
    <property type="molecule type" value="Genomic_DNA"/>
</dbReference>
<comment type="caution">
    <text evidence="2">The sequence shown here is derived from an EMBL/GenBank/DDBJ whole genome shotgun (WGS) entry which is preliminary data.</text>
</comment>
<evidence type="ECO:0000256" key="1">
    <source>
        <dbReference type="SAM" id="SignalP"/>
    </source>
</evidence>
<organism evidence="2 3">
    <name type="scientific">Microbacterium algeriense</name>
    <dbReference type="NCBI Taxonomy" id="2615184"/>
    <lineage>
        <taxon>Bacteria</taxon>
        <taxon>Bacillati</taxon>
        <taxon>Actinomycetota</taxon>
        <taxon>Actinomycetes</taxon>
        <taxon>Micrococcales</taxon>
        <taxon>Microbacteriaceae</taxon>
        <taxon>Microbacterium</taxon>
    </lineage>
</organism>
<gene>
    <name evidence="2" type="ORF">F6A08_12500</name>
</gene>
<keyword evidence="3" id="KW-1185">Reference proteome</keyword>
<dbReference type="RefSeq" id="WP_017202316.1">
    <property type="nucleotide sequence ID" value="NZ_CBDRDJ010000001.1"/>
</dbReference>
<sequence>MKRMTVLASCLLGVVIALGAAPAYAAGTDDGEVHPEVAAMLAEVPGGVAVDSTHAVWPRLGMELAVRDTAGLAARSVGSCATNRICAFNGSSLGGSMLSFSTCTVSAIPGSFTTRSVADARGSGYVQARNAATVLATVNAGAWANVSGTVTNLRCVL</sequence>
<accession>A0ABQ6V862</accession>
<reference evidence="3" key="1">
    <citation type="submission" date="2019-09" db="EMBL/GenBank/DDBJ databases">
        <title>Whole genome sequencing of Microbacterium maritypicum.</title>
        <authorList>
            <person name="Lenchi N."/>
        </authorList>
    </citation>
    <scope>NUCLEOTIDE SEQUENCE [LARGE SCALE GENOMIC DNA]</scope>
    <source>
        <strain evidence="3">G1</strain>
    </source>
</reference>
<feature type="chain" id="PRO_5046732712" evidence="1">
    <location>
        <begin position="26"/>
        <end position="157"/>
    </location>
</feature>
<evidence type="ECO:0000313" key="3">
    <source>
        <dbReference type="Proteomes" id="UP000478836"/>
    </source>
</evidence>
<dbReference type="GeneID" id="77477283"/>
<protein>
    <submittedName>
        <fullName evidence="2">Uncharacterized protein</fullName>
    </submittedName>
</protein>